<evidence type="ECO:0000313" key="2">
    <source>
        <dbReference type="EMBL" id="KAL2645439.1"/>
    </source>
</evidence>
<protein>
    <submittedName>
        <fullName evidence="2">Uncharacterized protein</fullName>
    </submittedName>
</protein>
<comment type="caution">
    <text evidence="2">The sequence shown here is derived from an EMBL/GenBank/DDBJ whole genome shotgun (WGS) entry which is preliminary data.</text>
</comment>
<dbReference type="AlphaFoldDB" id="A0ABD1ZER9"/>
<keyword evidence="1" id="KW-1133">Transmembrane helix</keyword>
<keyword evidence="1" id="KW-0472">Membrane</keyword>
<gene>
    <name evidence="2" type="ORF">R1flu_013026</name>
</gene>
<name>A0ABD1ZER9_9MARC</name>
<evidence type="ECO:0000256" key="1">
    <source>
        <dbReference type="SAM" id="Phobius"/>
    </source>
</evidence>
<feature type="transmembrane region" description="Helical" evidence="1">
    <location>
        <begin position="38"/>
        <end position="62"/>
    </location>
</feature>
<dbReference type="EMBL" id="JBHFFA010000002">
    <property type="protein sequence ID" value="KAL2645439.1"/>
    <property type="molecule type" value="Genomic_DNA"/>
</dbReference>
<dbReference type="Proteomes" id="UP001605036">
    <property type="component" value="Unassembled WGS sequence"/>
</dbReference>
<accession>A0ABD1ZER9</accession>
<sequence>MLQLIKAGTLRSTFVLDLFTLHVRADARRVGGFVLRTAVFPIFIQSLPIVLVICAFLFKFFFNQVQIVLEKEIAISSSRVFTSFIMSTPSIHSARFPHGIGSAPGLPGRSPILVLFRPNGV</sequence>
<organism evidence="2 3">
    <name type="scientific">Riccia fluitans</name>
    <dbReference type="NCBI Taxonomy" id="41844"/>
    <lineage>
        <taxon>Eukaryota</taxon>
        <taxon>Viridiplantae</taxon>
        <taxon>Streptophyta</taxon>
        <taxon>Embryophyta</taxon>
        <taxon>Marchantiophyta</taxon>
        <taxon>Marchantiopsida</taxon>
        <taxon>Marchantiidae</taxon>
        <taxon>Marchantiales</taxon>
        <taxon>Ricciaceae</taxon>
        <taxon>Riccia</taxon>
    </lineage>
</organism>
<proteinExistence type="predicted"/>
<reference evidence="2 3" key="1">
    <citation type="submission" date="2024-09" db="EMBL/GenBank/DDBJ databases">
        <title>Chromosome-scale assembly of Riccia fluitans.</title>
        <authorList>
            <person name="Paukszto L."/>
            <person name="Sawicki J."/>
            <person name="Karawczyk K."/>
            <person name="Piernik-Szablinska J."/>
            <person name="Szczecinska M."/>
            <person name="Mazdziarz M."/>
        </authorList>
    </citation>
    <scope>NUCLEOTIDE SEQUENCE [LARGE SCALE GENOMIC DNA]</scope>
    <source>
        <strain evidence="2">Rf_01</strain>
        <tissue evidence="2">Aerial parts of the thallus</tissue>
    </source>
</reference>
<keyword evidence="1" id="KW-0812">Transmembrane</keyword>
<evidence type="ECO:0000313" key="3">
    <source>
        <dbReference type="Proteomes" id="UP001605036"/>
    </source>
</evidence>
<keyword evidence="3" id="KW-1185">Reference proteome</keyword>